<sequence>MESFFSWLTSIVGAGPAHMEQVWDYRAGHDPSLTCNLGCYRQAEEITALTCSSEAQLMTLTGEGRDIHIWNVRTRYAVFIYRETMSAVLDWLPDASLKISTSTDRVFYIWDVWTQAQKQPGVGVYYSPGSAS</sequence>
<dbReference type="RefSeq" id="WP_126595203.1">
    <property type="nucleotide sequence ID" value="NZ_BIFQ01000001.1"/>
</dbReference>
<dbReference type="SUPFAM" id="SSF50978">
    <property type="entry name" value="WD40 repeat-like"/>
    <property type="match status" value="1"/>
</dbReference>
<name>A0A401ZAW0_9CHLR</name>
<dbReference type="Proteomes" id="UP000287224">
    <property type="component" value="Unassembled WGS sequence"/>
</dbReference>
<accession>A0A401ZAW0</accession>
<reference evidence="2" key="1">
    <citation type="submission" date="2018-12" db="EMBL/GenBank/DDBJ databases">
        <title>Tengunoibacter tsumagoiensis gen. nov., sp. nov., Dictyobacter kobayashii sp. nov., D. alpinus sp. nov., and D. joshuensis sp. nov. and description of Dictyobacteraceae fam. nov. within the order Ktedonobacterales isolated from Tengu-no-mugimeshi.</title>
        <authorList>
            <person name="Wang C.M."/>
            <person name="Zheng Y."/>
            <person name="Sakai Y."/>
            <person name="Toyoda A."/>
            <person name="Minakuchi Y."/>
            <person name="Abe K."/>
            <person name="Yokota A."/>
            <person name="Yabe S."/>
        </authorList>
    </citation>
    <scope>NUCLEOTIDE SEQUENCE [LARGE SCALE GENOMIC DNA]</scope>
    <source>
        <strain evidence="2">S-27</strain>
    </source>
</reference>
<protein>
    <submittedName>
        <fullName evidence="1">Uncharacterized protein</fullName>
    </submittedName>
</protein>
<organism evidence="1 2">
    <name type="scientific">Dictyobacter aurantiacus</name>
    <dbReference type="NCBI Taxonomy" id="1936993"/>
    <lineage>
        <taxon>Bacteria</taxon>
        <taxon>Bacillati</taxon>
        <taxon>Chloroflexota</taxon>
        <taxon>Ktedonobacteria</taxon>
        <taxon>Ktedonobacterales</taxon>
        <taxon>Dictyobacteraceae</taxon>
        <taxon>Dictyobacter</taxon>
    </lineage>
</organism>
<comment type="caution">
    <text evidence="1">The sequence shown here is derived from an EMBL/GenBank/DDBJ whole genome shotgun (WGS) entry which is preliminary data.</text>
</comment>
<dbReference type="InterPro" id="IPR036322">
    <property type="entry name" value="WD40_repeat_dom_sf"/>
</dbReference>
<evidence type="ECO:0000313" key="2">
    <source>
        <dbReference type="Proteomes" id="UP000287224"/>
    </source>
</evidence>
<gene>
    <name evidence="1" type="ORF">KDAU_13360</name>
</gene>
<dbReference type="Gene3D" id="2.130.10.10">
    <property type="entry name" value="YVTN repeat-like/Quinoprotein amine dehydrogenase"/>
    <property type="match status" value="1"/>
</dbReference>
<keyword evidence="2" id="KW-1185">Reference proteome</keyword>
<evidence type="ECO:0000313" key="1">
    <source>
        <dbReference type="EMBL" id="GCE04007.1"/>
    </source>
</evidence>
<dbReference type="EMBL" id="BIFQ01000001">
    <property type="protein sequence ID" value="GCE04007.1"/>
    <property type="molecule type" value="Genomic_DNA"/>
</dbReference>
<dbReference type="InterPro" id="IPR015943">
    <property type="entry name" value="WD40/YVTN_repeat-like_dom_sf"/>
</dbReference>
<proteinExistence type="predicted"/>
<dbReference type="AlphaFoldDB" id="A0A401ZAW0"/>